<dbReference type="AlphaFoldDB" id="A0AA39TN83"/>
<evidence type="ECO:0000313" key="3">
    <source>
        <dbReference type="Proteomes" id="UP001175000"/>
    </source>
</evidence>
<feature type="non-terminal residue" evidence="2">
    <location>
        <position position="277"/>
    </location>
</feature>
<dbReference type="PANTHER" id="PTHR33112:SF16">
    <property type="entry name" value="HETEROKARYON INCOMPATIBILITY DOMAIN-CONTAINING PROTEIN"/>
    <property type="match status" value="1"/>
</dbReference>
<sequence length="277" mass="32091">LPTTLQDAVTATKALGLRYLWIDSLYIIQDSESDWATQCAQMAHIYVGSFVSLAADAASDCESGFLRKHERKPQGRVETQLPRGNRISLFAYGQNELEESDRYQPHFRFQKHHKAPIFRRAWMLQEMLLSGRVLHFDVYKTLMGCWLFARFICKNNKIKIKIKKKKFRRIHTLPHWRPQWLVILDDYLNRALTRRTDRLAALSGVASRVQELTGEQYLAGVWMSHFPSTLTWITADTDAHEEPIDYIAPPGRGPHATGFLFIGISQTDMTWPIACRW</sequence>
<dbReference type="EMBL" id="JAULSU010000007">
    <property type="protein sequence ID" value="KAK0611301.1"/>
    <property type="molecule type" value="Genomic_DNA"/>
</dbReference>
<dbReference type="PANTHER" id="PTHR33112">
    <property type="entry name" value="DOMAIN PROTEIN, PUTATIVE-RELATED"/>
    <property type="match status" value="1"/>
</dbReference>
<evidence type="ECO:0000313" key="2">
    <source>
        <dbReference type="EMBL" id="KAK0611301.1"/>
    </source>
</evidence>
<proteinExistence type="predicted"/>
<keyword evidence="3" id="KW-1185">Reference proteome</keyword>
<dbReference type="InterPro" id="IPR010730">
    <property type="entry name" value="HET"/>
</dbReference>
<reference evidence="2" key="1">
    <citation type="submission" date="2023-06" db="EMBL/GenBank/DDBJ databases">
        <title>Genome-scale phylogeny and comparative genomics of the fungal order Sordariales.</title>
        <authorList>
            <consortium name="Lawrence Berkeley National Laboratory"/>
            <person name="Hensen N."/>
            <person name="Bonometti L."/>
            <person name="Westerberg I."/>
            <person name="Brannstrom I.O."/>
            <person name="Guillou S."/>
            <person name="Cros-Aarteil S."/>
            <person name="Calhoun S."/>
            <person name="Haridas S."/>
            <person name="Kuo A."/>
            <person name="Mondo S."/>
            <person name="Pangilinan J."/>
            <person name="Riley R."/>
            <person name="Labutti K."/>
            <person name="Andreopoulos B."/>
            <person name="Lipzen A."/>
            <person name="Chen C."/>
            <person name="Yanf M."/>
            <person name="Daum C."/>
            <person name="Ng V."/>
            <person name="Clum A."/>
            <person name="Steindorff A."/>
            <person name="Ohm R."/>
            <person name="Martin F."/>
            <person name="Silar P."/>
            <person name="Natvig D."/>
            <person name="Lalanne C."/>
            <person name="Gautier V."/>
            <person name="Ament-Velasquez S.L."/>
            <person name="Kruys A."/>
            <person name="Hutchinson M.I."/>
            <person name="Powell A.J."/>
            <person name="Barry K."/>
            <person name="Miller A.N."/>
            <person name="Grigoriev I.V."/>
            <person name="Debuchy R."/>
            <person name="Gladieux P."/>
            <person name="Thoren M.H."/>
            <person name="Johannesson H."/>
        </authorList>
    </citation>
    <scope>NUCLEOTIDE SEQUENCE</scope>
    <source>
        <strain evidence="2">CBS 606.72</strain>
    </source>
</reference>
<dbReference type="Proteomes" id="UP001175000">
    <property type="component" value="Unassembled WGS sequence"/>
</dbReference>
<gene>
    <name evidence="2" type="ORF">B0T14DRAFT_441529</name>
</gene>
<feature type="domain" description="Heterokaryon incompatibility" evidence="1">
    <location>
        <begin position="1"/>
        <end position="126"/>
    </location>
</feature>
<evidence type="ECO:0000259" key="1">
    <source>
        <dbReference type="Pfam" id="PF06985"/>
    </source>
</evidence>
<protein>
    <submittedName>
        <fullName evidence="2">Heterokaryon incompatibility protein-domain-containing protein</fullName>
    </submittedName>
</protein>
<name>A0AA39TN83_9PEZI</name>
<organism evidence="2 3">
    <name type="scientific">Immersiella caudata</name>
    <dbReference type="NCBI Taxonomy" id="314043"/>
    <lineage>
        <taxon>Eukaryota</taxon>
        <taxon>Fungi</taxon>
        <taxon>Dikarya</taxon>
        <taxon>Ascomycota</taxon>
        <taxon>Pezizomycotina</taxon>
        <taxon>Sordariomycetes</taxon>
        <taxon>Sordariomycetidae</taxon>
        <taxon>Sordariales</taxon>
        <taxon>Lasiosphaeriaceae</taxon>
        <taxon>Immersiella</taxon>
    </lineage>
</organism>
<comment type="caution">
    <text evidence="2">The sequence shown here is derived from an EMBL/GenBank/DDBJ whole genome shotgun (WGS) entry which is preliminary data.</text>
</comment>
<accession>A0AA39TN83</accession>
<dbReference type="Pfam" id="PF06985">
    <property type="entry name" value="HET"/>
    <property type="match status" value="1"/>
</dbReference>